<protein>
    <submittedName>
        <fullName evidence="3">Trypsin-1-like</fullName>
    </submittedName>
</protein>
<gene>
    <name evidence="3" type="ORF">BIW11_07735</name>
</gene>
<dbReference type="InterPro" id="IPR001254">
    <property type="entry name" value="Trypsin_dom"/>
</dbReference>
<evidence type="ECO:0000256" key="1">
    <source>
        <dbReference type="ARBA" id="ARBA00023157"/>
    </source>
</evidence>
<evidence type="ECO:0000313" key="3">
    <source>
        <dbReference type="EMBL" id="OQR76511.1"/>
    </source>
</evidence>
<dbReference type="PRINTS" id="PR00722">
    <property type="entry name" value="CHYMOTRYPSIN"/>
</dbReference>
<comment type="caution">
    <text evidence="3">The sequence shown here is derived from an EMBL/GenBank/DDBJ whole genome shotgun (WGS) entry which is preliminary data.</text>
</comment>
<dbReference type="InterPro" id="IPR009003">
    <property type="entry name" value="Peptidase_S1_PA"/>
</dbReference>
<dbReference type="PANTHER" id="PTHR24253">
    <property type="entry name" value="TRANSMEMBRANE PROTEASE SERINE"/>
    <property type="match status" value="1"/>
</dbReference>
<dbReference type="Gene3D" id="2.40.10.10">
    <property type="entry name" value="Trypsin-like serine proteases"/>
    <property type="match status" value="2"/>
</dbReference>
<dbReference type="OrthoDB" id="6510574at2759"/>
<dbReference type="InterPro" id="IPR001314">
    <property type="entry name" value="Peptidase_S1A"/>
</dbReference>
<dbReference type="Pfam" id="PF00089">
    <property type="entry name" value="Trypsin"/>
    <property type="match status" value="1"/>
</dbReference>
<feature type="non-terminal residue" evidence="3">
    <location>
        <position position="1"/>
    </location>
</feature>
<dbReference type="SUPFAM" id="SSF50494">
    <property type="entry name" value="Trypsin-like serine proteases"/>
    <property type="match status" value="1"/>
</dbReference>
<keyword evidence="4" id="KW-1185">Reference proteome</keyword>
<keyword evidence="1" id="KW-1015">Disulfide bond</keyword>
<dbReference type="STRING" id="418985.A0A1V9XST7"/>
<dbReference type="PANTHER" id="PTHR24253:SF153">
    <property type="entry name" value="SERINE PROTEASE HEPSIN"/>
    <property type="match status" value="1"/>
</dbReference>
<reference evidence="3 4" key="1">
    <citation type="journal article" date="2017" name="Gigascience">
        <title>Draft genome of the honey bee ectoparasitic mite, Tropilaelaps mercedesae, is shaped by the parasitic life history.</title>
        <authorList>
            <person name="Dong X."/>
            <person name="Armstrong S.D."/>
            <person name="Xia D."/>
            <person name="Makepeace B.L."/>
            <person name="Darby A.C."/>
            <person name="Kadowaki T."/>
        </authorList>
    </citation>
    <scope>NUCLEOTIDE SEQUENCE [LARGE SCALE GENOMIC DNA]</scope>
    <source>
        <strain evidence="3">Wuxi-XJTLU</strain>
    </source>
</reference>
<sequence>VSITKYGRHFCGGSIISEDWVASAAHCFYNVREELEVFRLVKHPDFGHTGYRNDIALLKVEASFNFTSSKKHIGSICLPLGGEHVEGSITISGWASMFCAGYLEGGKDACQV</sequence>
<evidence type="ECO:0000259" key="2">
    <source>
        <dbReference type="PROSITE" id="PS50240"/>
    </source>
</evidence>
<organism evidence="3 4">
    <name type="scientific">Tropilaelaps mercedesae</name>
    <dbReference type="NCBI Taxonomy" id="418985"/>
    <lineage>
        <taxon>Eukaryota</taxon>
        <taxon>Metazoa</taxon>
        <taxon>Ecdysozoa</taxon>
        <taxon>Arthropoda</taxon>
        <taxon>Chelicerata</taxon>
        <taxon>Arachnida</taxon>
        <taxon>Acari</taxon>
        <taxon>Parasitiformes</taxon>
        <taxon>Mesostigmata</taxon>
        <taxon>Gamasina</taxon>
        <taxon>Dermanyssoidea</taxon>
        <taxon>Laelapidae</taxon>
        <taxon>Tropilaelaps</taxon>
    </lineage>
</organism>
<dbReference type="GO" id="GO:0006508">
    <property type="term" value="P:proteolysis"/>
    <property type="evidence" value="ECO:0007669"/>
    <property type="project" value="InterPro"/>
</dbReference>
<dbReference type="GO" id="GO:0004252">
    <property type="term" value="F:serine-type endopeptidase activity"/>
    <property type="evidence" value="ECO:0007669"/>
    <property type="project" value="InterPro"/>
</dbReference>
<feature type="domain" description="Peptidase S1" evidence="2">
    <location>
        <begin position="1"/>
        <end position="112"/>
    </location>
</feature>
<dbReference type="SMART" id="SM00020">
    <property type="entry name" value="Tryp_SPc"/>
    <property type="match status" value="1"/>
</dbReference>
<dbReference type="PROSITE" id="PS50240">
    <property type="entry name" value="TRYPSIN_DOM"/>
    <property type="match status" value="1"/>
</dbReference>
<dbReference type="InterPro" id="IPR043504">
    <property type="entry name" value="Peptidase_S1_PA_chymotrypsin"/>
</dbReference>
<dbReference type="EMBL" id="MNPL01004739">
    <property type="protein sequence ID" value="OQR76511.1"/>
    <property type="molecule type" value="Genomic_DNA"/>
</dbReference>
<accession>A0A1V9XST7</accession>
<evidence type="ECO:0000313" key="4">
    <source>
        <dbReference type="Proteomes" id="UP000192247"/>
    </source>
</evidence>
<dbReference type="Proteomes" id="UP000192247">
    <property type="component" value="Unassembled WGS sequence"/>
</dbReference>
<name>A0A1V9XST7_9ACAR</name>
<dbReference type="AlphaFoldDB" id="A0A1V9XST7"/>
<proteinExistence type="predicted"/>
<dbReference type="InParanoid" id="A0A1V9XST7"/>